<comment type="caution">
    <text evidence="2">The sequence shown here is derived from an EMBL/GenBank/DDBJ whole genome shotgun (WGS) entry which is preliminary data.</text>
</comment>
<dbReference type="EMBL" id="WHUW01000001">
    <property type="protein sequence ID" value="KAF8452219.1"/>
    <property type="molecule type" value="Genomic_DNA"/>
</dbReference>
<feature type="compositionally biased region" description="Polar residues" evidence="1">
    <location>
        <begin position="142"/>
        <end position="156"/>
    </location>
</feature>
<feature type="region of interest" description="Disordered" evidence="1">
    <location>
        <begin position="1"/>
        <end position="29"/>
    </location>
</feature>
<evidence type="ECO:0000256" key="1">
    <source>
        <dbReference type="SAM" id="MobiDB-lite"/>
    </source>
</evidence>
<reference evidence="2" key="2">
    <citation type="journal article" date="2020" name="Nat. Commun.">
        <title>Large-scale genome sequencing of mycorrhizal fungi provides insights into the early evolution of symbiotic traits.</title>
        <authorList>
            <person name="Miyauchi S."/>
            <person name="Kiss E."/>
            <person name="Kuo A."/>
            <person name="Drula E."/>
            <person name="Kohler A."/>
            <person name="Sanchez-Garcia M."/>
            <person name="Morin E."/>
            <person name="Andreopoulos B."/>
            <person name="Barry K.W."/>
            <person name="Bonito G."/>
            <person name="Buee M."/>
            <person name="Carver A."/>
            <person name="Chen C."/>
            <person name="Cichocki N."/>
            <person name="Clum A."/>
            <person name="Culley D."/>
            <person name="Crous P.W."/>
            <person name="Fauchery L."/>
            <person name="Girlanda M."/>
            <person name="Hayes R.D."/>
            <person name="Keri Z."/>
            <person name="LaButti K."/>
            <person name="Lipzen A."/>
            <person name="Lombard V."/>
            <person name="Magnuson J."/>
            <person name="Maillard F."/>
            <person name="Murat C."/>
            <person name="Nolan M."/>
            <person name="Ohm R.A."/>
            <person name="Pangilinan J."/>
            <person name="Pereira M.F."/>
            <person name="Perotto S."/>
            <person name="Peter M."/>
            <person name="Pfister S."/>
            <person name="Riley R."/>
            <person name="Sitrit Y."/>
            <person name="Stielow J.B."/>
            <person name="Szollosi G."/>
            <person name="Zifcakova L."/>
            <person name="Stursova M."/>
            <person name="Spatafora J.W."/>
            <person name="Tedersoo L."/>
            <person name="Vaario L.M."/>
            <person name="Yamada A."/>
            <person name="Yan M."/>
            <person name="Wang P."/>
            <person name="Xu J."/>
            <person name="Bruns T."/>
            <person name="Baldrian P."/>
            <person name="Vilgalys R."/>
            <person name="Dunand C."/>
            <person name="Henrissat B."/>
            <person name="Grigoriev I.V."/>
            <person name="Hibbett D."/>
            <person name="Nagy L.G."/>
            <person name="Martin F.M."/>
        </authorList>
    </citation>
    <scope>NUCLEOTIDE SEQUENCE</scope>
    <source>
        <strain evidence="2">BED1</strain>
    </source>
</reference>
<feature type="compositionally biased region" description="Polar residues" evidence="1">
    <location>
        <begin position="90"/>
        <end position="121"/>
    </location>
</feature>
<dbReference type="AlphaFoldDB" id="A0AAD4C9P6"/>
<reference evidence="2" key="1">
    <citation type="submission" date="2019-10" db="EMBL/GenBank/DDBJ databases">
        <authorList>
            <consortium name="DOE Joint Genome Institute"/>
            <person name="Kuo A."/>
            <person name="Miyauchi S."/>
            <person name="Kiss E."/>
            <person name="Drula E."/>
            <person name="Kohler A."/>
            <person name="Sanchez-Garcia M."/>
            <person name="Andreopoulos B."/>
            <person name="Barry K.W."/>
            <person name="Bonito G."/>
            <person name="Buee M."/>
            <person name="Carver A."/>
            <person name="Chen C."/>
            <person name="Cichocki N."/>
            <person name="Clum A."/>
            <person name="Culley D."/>
            <person name="Crous P.W."/>
            <person name="Fauchery L."/>
            <person name="Girlanda M."/>
            <person name="Hayes R."/>
            <person name="Keri Z."/>
            <person name="LaButti K."/>
            <person name="Lipzen A."/>
            <person name="Lombard V."/>
            <person name="Magnuson J."/>
            <person name="Maillard F."/>
            <person name="Morin E."/>
            <person name="Murat C."/>
            <person name="Nolan M."/>
            <person name="Ohm R."/>
            <person name="Pangilinan J."/>
            <person name="Pereira M."/>
            <person name="Perotto S."/>
            <person name="Peter M."/>
            <person name="Riley R."/>
            <person name="Sitrit Y."/>
            <person name="Stielow B."/>
            <person name="Szollosi G."/>
            <person name="Zifcakova L."/>
            <person name="Stursova M."/>
            <person name="Spatafora J.W."/>
            <person name="Tedersoo L."/>
            <person name="Vaario L.-M."/>
            <person name="Yamada A."/>
            <person name="Yan M."/>
            <person name="Wang P."/>
            <person name="Xu J."/>
            <person name="Bruns T."/>
            <person name="Baldrian P."/>
            <person name="Vilgalys R."/>
            <person name="Henrissat B."/>
            <person name="Grigoriev I.V."/>
            <person name="Hibbett D."/>
            <person name="Nagy L.G."/>
            <person name="Martin F.M."/>
        </authorList>
    </citation>
    <scope>NUCLEOTIDE SEQUENCE</scope>
    <source>
        <strain evidence="2">BED1</strain>
    </source>
</reference>
<proteinExistence type="predicted"/>
<evidence type="ECO:0000313" key="2">
    <source>
        <dbReference type="EMBL" id="KAF8452219.1"/>
    </source>
</evidence>
<protein>
    <submittedName>
        <fullName evidence="2">Uncharacterized protein</fullName>
    </submittedName>
</protein>
<feature type="region of interest" description="Disordered" evidence="1">
    <location>
        <begin position="140"/>
        <end position="164"/>
    </location>
</feature>
<sequence length="164" mass="17301">MQKHRERLARASIPDYMGSKSKKKGPPEVMPVSLATQANVCAEVLSTKSPTSIQPSKSASHFFLSTPTMLTSAPPLLWPLVLATAGPSGLANSDMDQSMLSIESPTSTQPSKSASHSSPTVLASAPPLLRPLVQCAQGKPSAYQNNTATSSPNCLPQFSPLRET</sequence>
<gene>
    <name evidence="2" type="ORF">L210DRAFT_3638791</name>
</gene>
<evidence type="ECO:0000313" key="3">
    <source>
        <dbReference type="Proteomes" id="UP001194468"/>
    </source>
</evidence>
<accession>A0AAD4C9P6</accession>
<dbReference type="Proteomes" id="UP001194468">
    <property type="component" value="Unassembled WGS sequence"/>
</dbReference>
<keyword evidence="3" id="KW-1185">Reference proteome</keyword>
<organism evidence="2 3">
    <name type="scientific">Boletus edulis BED1</name>
    <dbReference type="NCBI Taxonomy" id="1328754"/>
    <lineage>
        <taxon>Eukaryota</taxon>
        <taxon>Fungi</taxon>
        <taxon>Dikarya</taxon>
        <taxon>Basidiomycota</taxon>
        <taxon>Agaricomycotina</taxon>
        <taxon>Agaricomycetes</taxon>
        <taxon>Agaricomycetidae</taxon>
        <taxon>Boletales</taxon>
        <taxon>Boletineae</taxon>
        <taxon>Boletaceae</taxon>
        <taxon>Boletoideae</taxon>
        <taxon>Boletus</taxon>
    </lineage>
</organism>
<feature type="region of interest" description="Disordered" evidence="1">
    <location>
        <begin position="88"/>
        <end position="123"/>
    </location>
</feature>
<name>A0AAD4C9P6_BOLED</name>